<evidence type="ECO:0000256" key="1">
    <source>
        <dbReference type="ARBA" id="ARBA00006180"/>
    </source>
</evidence>
<evidence type="ECO:0000256" key="2">
    <source>
        <dbReference type="ARBA" id="ARBA00023306"/>
    </source>
</evidence>
<evidence type="ECO:0000256" key="3">
    <source>
        <dbReference type="SAM" id="MobiDB-lite"/>
    </source>
</evidence>
<dbReference type="GO" id="GO:0019903">
    <property type="term" value="F:protein phosphatase binding"/>
    <property type="evidence" value="ECO:0007669"/>
    <property type="project" value="InterPro"/>
</dbReference>
<reference evidence="4" key="3">
    <citation type="submission" date="2018-08" db="EMBL/GenBank/DDBJ databases">
        <title>Leveraging single-cell genomics to expand the Fungal Tree of Life.</title>
        <authorList>
            <consortium name="DOE Joint Genome Institute"/>
            <person name="Ahrendt S.R."/>
            <person name="Quandt C.A."/>
            <person name="Ciobanu D."/>
            <person name="Clum A."/>
            <person name="Salamov A."/>
            <person name="Andreopoulos B."/>
            <person name="Cheng J.-F."/>
            <person name="Woyke T."/>
            <person name="Pelin A."/>
            <person name="Henrissat B."/>
            <person name="Reynolds N."/>
            <person name="Benny G.L."/>
            <person name="Smith M.E."/>
            <person name="James T.Y."/>
            <person name="Grigoriev I.V."/>
        </authorList>
    </citation>
    <scope>NUCLEOTIDE SEQUENCE</scope>
    <source>
        <strain evidence="4">ATCC 52028</strain>
    </source>
</reference>
<dbReference type="Proteomes" id="UP000274922">
    <property type="component" value="Unassembled WGS sequence"/>
</dbReference>
<evidence type="ECO:0000313" key="7">
    <source>
        <dbReference type="Proteomes" id="UP000274922"/>
    </source>
</evidence>
<dbReference type="EMBL" id="ML014187">
    <property type="protein sequence ID" value="RKP01052.1"/>
    <property type="molecule type" value="Genomic_DNA"/>
</dbReference>
<feature type="region of interest" description="Disordered" evidence="3">
    <location>
        <begin position="488"/>
        <end position="510"/>
    </location>
</feature>
<feature type="non-terminal residue" evidence="4">
    <location>
        <position position="634"/>
    </location>
</feature>
<evidence type="ECO:0000313" key="4">
    <source>
        <dbReference type="EMBL" id="RKO97803.1"/>
    </source>
</evidence>
<reference evidence="6 7" key="1">
    <citation type="journal article" date="2018" name="Nat. Microbiol.">
        <title>Leveraging single-cell genomics to expand the fungal tree of life.</title>
        <authorList>
            <person name="Ahrendt S.R."/>
            <person name="Quandt C.A."/>
            <person name="Ciobanu D."/>
            <person name="Clum A."/>
            <person name="Salamov A."/>
            <person name="Andreopoulos B."/>
            <person name="Cheng J.F."/>
            <person name="Woyke T."/>
            <person name="Pelin A."/>
            <person name="Henrissat B."/>
            <person name="Reynolds N.K."/>
            <person name="Benny G.L."/>
            <person name="Smith M.E."/>
            <person name="James T.Y."/>
            <person name="Grigoriev I.V."/>
        </authorList>
    </citation>
    <scope>NUCLEOTIDE SEQUENCE [LARGE SCALE GENOMIC DNA]</scope>
    <source>
        <strain evidence="6 7">ATCC 52028</strain>
    </source>
</reference>
<reference evidence="5" key="2">
    <citation type="submission" date="2018-04" db="EMBL/GenBank/DDBJ databases">
        <title>Leveraging single-cell genomics to expand the Fungal Tree of Life.</title>
        <authorList>
            <consortium name="DOE Joint Genome Institute"/>
            <person name="Ahrendt S.R."/>
            <person name="Quandt C.A."/>
            <person name="Ciobanu D."/>
            <person name="Clum A."/>
            <person name="Salamov A."/>
            <person name="Andreopoulos B."/>
            <person name="Cheng J.-F."/>
            <person name="Woyke T."/>
            <person name="Pelin A."/>
            <person name="Henrissat B."/>
            <person name="Benny G.L."/>
            <person name="Smith M.E."/>
            <person name="James T.Y."/>
            <person name="Grigoriev I.V."/>
        </authorList>
    </citation>
    <scope>NUCLEOTIDE SEQUENCE</scope>
    <source>
        <strain evidence="5">ATCC 52028</strain>
    </source>
</reference>
<gene>
    <name evidence="4" type="ORF">CAUPRSCDRAFT_5947</name>
    <name evidence="5" type="ORF">CXG81DRAFT_12446</name>
</gene>
<dbReference type="OrthoDB" id="295029at2759"/>
<dbReference type="GO" id="GO:0005634">
    <property type="term" value="C:nucleus"/>
    <property type="evidence" value="ECO:0007669"/>
    <property type="project" value="TreeGrafter"/>
</dbReference>
<dbReference type="Pfam" id="PF04499">
    <property type="entry name" value="SAPS"/>
    <property type="match status" value="1"/>
</dbReference>
<dbReference type="AlphaFoldDB" id="A0A4P9WZH0"/>
<evidence type="ECO:0000313" key="6">
    <source>
        <dbReference type="Proteomes" id="UP000268535"/>
    </source>
</evidence>
<name>A0A4P9WZH0_9FUNG</name>
<dbReference type="GO" id="GO:0005829">
    <property type="term" value="C:cytosol"/>
    <property type="evidence" value="ECO:0007669"/>
    <property type="project" value="TreeGrafter"/>
</dbReference>
<proteinExistence type="inferred from homology"/>
<keyword evidence="7" id="KW-1185">Reference proteome</keyword>
<comment type="similarity">
    <text evidence="1">Belongs to the SAPS family.</text>
</comment>
<dbReference type="PANTHER" id="PTHR12634:SF8">
    <property type="entry name" value="FIERY MOUNTAIN, ISOFORM D"/>
    <property type="match status" value="1"/>
</dbReference>
<dbReference type="PANTHER" id="PTHR12634">
    <property type="entry name" value="SIT4 YEAST -ASSOCIATING PROTEIN-RELATED"/>
    <property type="match status" value="1"/>
</dbReference>
<evidence type="ECO:0000313" key="5">
    <source>
        <dbReference type="EMBL" id="RKP01052.1"/>
    </source>
</evidence>
<protein>
    <submittedName>
        <fullName evidence="4">SAPS-domain-containing protein</fullName>
    </submittedName>
</protein>
<dbReference type="InterPro" id="IPR007587">
    <property type="entry name" value="SAPS"/>
</dbReference>
<dbReference type="GO" id="GO:0019888">
    <property type="term" value="F:protein phosphatase regulator activity"/>
    <property type="evidence" value="ECO:0007669"/>
    <property type="project" value="TreeGrafter"/>
</dbReference>
<organism evidence="4 6">
    <name type="scientific">Caulochytrium protostelioides</name>
    <dbReference type="NCBI Taxonomy" id="1555241"/>
    <lineage>
        <taxon>Eukaryota</taxon>
        <taxon>Fungi</taxon>
        <taxon>Fungi incertae sedis</taxon>
        <taxon>Chytridiomycota</taxon>
        <taxon>Chytridiomycota incertae sedis</taxon>
        <taxon>Chytridiomycetes</taxon>
        <taxon>Caulochytriales</taxon>
        <taxon>Caulochytriaceae</taxon>
        <taxon>Caulochytrium</taxon>
    </lineage>
</organism>
<dbReference type="Proteomes" id="UP000268535">
    <property type="component" value="Unassembled WGS sequence"/>
</dbReference>
<accession>A0A4P9WZH0</accession>
<dbReference type="STRING" id="1555241.A0A4P9WZH0"/>
<sequence>MSFWRFGFQQAAVTDTVMENATLDDLLEQDSLLQSCKDFSEKHLELICRPAMRQRLLHLLVNPASESPADLRKSYICCELLALDLPALLDALITDKEELVALWSFLDRPAPLNPLLASYFSKANCMLLQKHLGEMLATIKSIPGVIDKLLMHIGCSAIADLTLKLITCEDMPEGRGVVDWLSQENFIPQLVDHLDPHRDPEEHNMAAQSLLDIIAVSYQSAQGAVPDGNGDAIGVDGPPRPAVVFSAPTNNALIATMKSRPIVTKLVTYMLVRDAPHAVSTFTNGINIIIELMRRYCSEVEQAEYQLQLEQQNALNQAQASERHPAFTAKIAQLSVELVDLLRVLDAHAESLVHLLVEPRQSQTPVPTTIGPQVPLGSERLKACELFAEVLHLQYLYTSSPLFETFVDTVMSMAPTTATAATSPPPNRPTSMTRELIVLTERFLAIRLLPTCVDIFFNFCWNNFMHSVVYDMVAKVFNTYTYTANLLPAEPSPGTVDEPGANPRDRGSETTHVEAFLRADPRIVEKQLRGVQTAVAGLVLSILIDGGLVDKIMDAQRRNDAYTEQPRGVRLGYMGHLTYIADEVCKLADKCGPDMARVIHPRLHGSPVWQEYIHGVLRETREQDRQPLGGARPD</sequence>
<dbReference type="EMBL" id="ML009164">
    <property type="protein sequence ID" value="RKO97803.1"/>
    <property type="molecule type" value="Genomic_DNA"/>
</dbReference>
<keyword evidence="2" id="KW-0131">Cell cycle</keyword>